<organism evidence="2 3">
    <name type="scientific">Vigna mungo</name>
    <name type="common">Black gram</name>
    <name type="synonym">Phaseolus mungo</name>
    <dbReference type="NCBI Taxonomy" id="3915"/>
    <lineage>
        <taxon>Eukaryota</taxon>
        <taxon>Viridiplantae</taxon>
        <taxon>Streptophyta</taxon>
        <taxon>Embryophyta</taxon>
        <taxon>Tracheophyta</taxon>
        <taxon>Spermatophyta</taxon>
        <taxon>Magnoliopsida</taxon>
        <taxon>eudicotyledons</taxon>
        <taxon>Gunneridae</taxon>
        <taxon>Pentapetalae</taxon>
        <taxon>rosids</taxon>
        <taxon>fabids</taxon>
        <taxon>Fabales</taxon>
        <taxon>Fabaceae</taxon>
        <taxon>Papilionoideae</taxon>
        <taxon>50 kb inversion clade</taxon>
        <taxon>NPAAA clade</taxon>
        <taxon>indigoferoid/millettioid clade</taxon>
        <taxon>Phaseoleae</taxon>
        <taxon>Vigna</taxon>
    </lineage>
</organism>
<evidence type="ECO:0000256" key="1">
    <source>
        <dbReference type="SAM" id="MobiDB-lite"/>
    </source>
</evidence>
<feature type="region of interest" description="Disordered" evidence="1">
    <location>
        <begin position="80"/>
        <end position="113"/>
    </location>
</feature>
<dbReference type="EMBL" id="CP144698">
    <property type="protein sequence ID" value="WVZ16964.1"/>
    <property type="molecule type" value="Genomic_DNA"/>
</dbReference>
<keyword evidence="3" id="KW-1185">Reference proteome</keyword>
<proteinExistence type="predicted"/>
<feature type="region of interest" description="Disordered" evidence="1">
    <location>
        <begin position="1"/>
        <end position="58"/>
    </location>
</feature>
<dbReference type="Pfam" id="PF03004">
    <property type="entry name" value="Transposase_24"/>
    <property type="match status" value="1"/>
</dbReference>
<sequence length="421" mass="47441">MLEQEPSRPDKGKTVKKARKAKYIIRVPSTIPFSSASTPTDVGSSRPPPPFTEPTPSVGPTPLIIGPTPSTIGPTPSVVGPTPYIHPSPIPTPYSIPSPDVHQPSADPADLGDPAPHDRPFIEPCGKGFLPSRVASQAITRSIKQQFLHPWASWGVIPDDNKKLYWERFKGKHCVHWAAEHEAQIQKNFNMKAFHRLSEMFRDARIAGQHPHWVREHIWNSLLAHWNTQQYHIICATAQKNRPSEKCGVLHTEDQSLRMNMRFAAELRWVVHTHIHKGTDEYVDERSRKTIEDFSARLTQARPEGGSGRDGRVDADEEMIRTQCWVDTVGGKKKERLYEVGQLASHYSARRGGIFKHQPSIYNTFDPNNVVSKDAYDSLLARFENLENLVRTLQPCPPQQPSQTTPVQDEDCDDSDDPDGF</sequence>
<accession>A0AAQ3NVR8</accession>
<dbReference type="Proteomes" id="UP001374535">
    <property type="component" value="Chromosome 3"/>
</dbReference>
<feature type="compositionally biased region" description="Pro residues" evidence="1">
    <location>
        <begin position="84"/>
        <end position="96"/>
    </location>
</feature>
<name>A0AAQ3NVR8_VIGMU</name>
<feature type="compositionally biased region" description="Basic and acidic residues" evidence="1">
    <location>
        <begin position="1"/>
        <end position="13"/>
    </location>
</feature>
<protein>
    <submittedName>
        <fullName evidence="2">Uncharacterized protein</fullName>
    </submittedName>
</protein>
<feature type="compositionally biased region" description="Basic residues" evidence="1">
    <location>
        <begin position="14"/>
        <end position="23"/>
    </location>
</feature>
<evidence type="ECO:0000313" key="3">
    <source>
        <dbReference type="Proteomes" id="UP001374535"/>
    </source>
</evidence>
<gene>
    <name evidence="2" type="ORF">V8G54_009946</name>
</gene>
<evidence type="ECO:0000313" key="2">
    <source>
        <dbReference type="EMBL" id="WVZ16964.1"/>
    </source>
</evidence>
<feature type="compositionally biased region" description="Acidic residues" evidence="1">
    <location>
        <begin position="408"/>
        <end position="421"/>
    </location>
</feature>
<dbReference type="InterPro" id="IPR004252">
    <property type="entry name" value="Probable_transposase_24"/>
</dbReference>
<feature type="compositionally biased region" description="Pro residues" evidence="1">
    <location>
        <begin position="46"/>
        <end position="58"/>
    </location>
</feature>
<reference evidence="2 3" key="1">
    <citation type="journal article" date="2023" name="Life. Sci Alliance">
        <title>Evolutionary insights into 3D genome organization and epigenetic landscape of Vigna mungo.</title>
        <authorList>
            <person name="Junaid A."/>
            <person name="Singh B."/>
            <person name="Bhatia S."/>
        </authorList>
    </citation>
    <scope>NUCLEOTIDE SEQUENCE [LARGE SCALE GENOMIC DNA]</scope>
    <source>
        <strain evidence="2">Urdbean</strain>
    </source>
</reference>
<feature type="compositionally biased region" description="Polar residues" evidence="1">
    <location>
        <begin position="31"/>
        <end position="43"/>
    </location>
</feature>
<feature type="region of interest" description="Disordered" evidence="1">
    <location>
        <begin position="393"/>
        <end position="421"/>
    </location>
</feature>
<dbReference type="AlphaFoldDB" id="A0AAQ3NVR8"/>